<name>A0A1A9Z203_GLOPL</name>
<reference evidence="2" key="1">
    <citation type="submission" date="2014-03" db="EMBL/GenBank/DDBJ databases">
        <authorList>
            <person name="Aksoy S."/>
            <person name="Warren W."/>
            <person name="Wilson R.K."/>
        </authorList>
    </citation>
    <scope>NUCLEOTIDE SEQUENCE [LARGE SCALE GENOMIC DNA]</scope>
    <source>
        <strain evidence="2">IAEA</strain>
    </source>
</reference>
<evidence type="ECO:0000313" key="1">
    <source>
        <dbReference type="EnsemblMetazoa" id="GPAI001264-PA"/>
    </source>
</evidence>
<sequence length="151" mass="17551">MASDTTYLLYCYSFLLLTNCHMQKETDAQEVKKVVKIDHSQKVKKFNTHLHDILCINVLCKCAEPNDKIISLENFKYQYLLYAFLVERKVCLHFRLPHREERLDSGDSPARSALSGELLPVVNERTLYAFKKVISIAMHGNEIMTYTTFVD</sequence>
<proteinExistence type="predicted"/>
<evidence type="ECO:0000313" key="2">
    <source>
        <dbReference type="Proteomes" id="UP000092445"/>
    </source>
</evidence>
<dbReference type="AlphaFoldDB" id="A0A1A9Z203"/>
<dbReference type="VEuPathDB" id="VectorBase:GPAI001264"/>
<dbReference type="Proteomes" id="UP000092445">
    <property type="component" value="Unassembled WGS sequence"/>
</dbReference>
<keyword evidence="2" id="KW-1185">Reference proteome</keyword>
<reference evidence="1" key="2">
    <citation type="submission" date="2020-05" db="UniProtKB">
        <authorList>
            <consortium name="EnsemblMetazoa"/>
        </authorList>
    </citation>
    <scope>IDENTIFICATION</scope>
    <source>
        <strain evidence="1">IAEA</strain>
    </source>
</reference>
<accession>A0A1A9Z203</accession>
<protein>
    <submittedName>
        <fullName evidence="1">Uncharacterized protein</fullName>
    </submittedName>
</protein>
<organism evidence="1 2">
    <name type="scientific">Glossina pallidipes</name>
    <name type="common">Tsetse fly</name>
    <dbReference type="NCBI Taxonomy" id="7398"/>
    <lineage>
        <taxon>Eukaryota</taxon>
        <taxon>Metazoa</taxon>
        <taxon>Ecdysozoa</taxon>
        <taxon>Arthropoda</taxon>
        <taxon>Hexapoda</taxon>
        <taxon>Insecta</taxon>
        <taxon>Pterygota</taxon>
        <taxon>Neoptera</taxon>
        <taxon>Endopterygota</taxon>
        <taxon>Diptera</taxon>
        <taxon>Brachycera</taxon>
        <taxon>Muscomorpha</taxon>
        <taxon>Hippoboscoidea</taxon>
        <taxon>Glossinidae</taxon>
        <taxon>Glossina</taxon>
    </lineage>
</organism>
<dbReference type="EnsemblMetazoa" id="GPAI001264-RA">
    <property type="protein sequence ID" value="GPAI001264-PA"/>
    <property type="gene ID" value="GPAI001264"/>
</dbReference>